<proteinExistence type="inferred from homology"/>
<dbReference type="Pfam" id="PF02687">
    <property type="entry name" value="FtsX"/>
    <property type="match status" value="1"/>
</dbReference>
<keyword evidence="3" id="KW-1003">Cell membrane</keyword>
<dbReference type="EMBL" id="AAPV01000001">
    <property type="protein sequence ID" value="EAS84430.1"/>
    <property type="molecule type" value="Genomic_DNA"/>
</dbReference>
<evidence type="ECO:0000256" key="5">
    <source>
        <dbReference type="ARBA" id="ARBA00022989"/>
    </source>
</evidence>
<dbReference type="InterPro" id="IPR025857">
    <property type="entry name" value="MacB_PCD"/>
</dbReference>
<feature type="domain" description="ABC3 transporter permease C-terminal" evidence="8">
    <location>
        <begin position="270"/>
        <end position="403"/>
    </location>
</feature>
<evidence type="ECO:0000259" key="8">
    <source>
        <dbReference type="Pfam" id="PF02687"/>
    </source>
</evidence>
<name>Q1V2U8_PELU1</name>
<evidence type="ECO:0000256" key="7">
    <source>
        <dbReference type="SAM" id="Phobius"/>
    </source>
</evidence>
<keyword evidence="6 7" id="KW-0472">Membrane</keyword>
<evidence type="ECO:0000256" key="4">
    <source>
        <dbReference type="ARBA" id="ARBA00022692"/>
    </source>
</evidence>
<dbReference type="GeneID" id="66295397"/>
<feature type="transmembrane region" description="Helical" evidence="7">
    <location>
        <begin position="376"/>
        <end position="396"/>
    </location>
</feature>
<dbReference type="Proteomes" id="UP000005306">
    <property type="component" value="Unassembled WGS sequence"/>
</dbReference>
<accession>Q1V2U8</accession>
<evidence type="ECO:0000256" key="3">
    <source>
        <dbReference type="ARBA" id="ARBA00022475"/>
    </source>
</evidence>
<feature type="domain" description="MacB-like periplasmic core" evidence="9">
    <location>
        <begin position="28"/>
        <end position="240"/>
    </location>
</feature>
<dbReference type="PANTHER" id="PTHR30489:SF0">
    <property type="entry name" value="LIPOPROTEIN-RELEASING SYSTEM TRANSMEMBRANE PROTEIN LOLE"/>
    <property type="match status" value="1"/>
</dbReference>
<dbReference type="HOGENOM" id="CLU_000604_8_1_5"/>
<keyword evidence="4 7" id="KW-0812">Transmembrane</keyword>
<keyword evidence="5 7" id="KW-1133">Transmembrane helix</keyword>
<feature type="transmembrane region" description="Helical" evidence="7">
    <location>
        <begin position="312"/>
        <end position="341"/>
    </location>
</feature>
<dbReference type="AlphaFoldDB" id="Q1V2U8"/>
<dbReference type="InterPro" id="IPR003838">
    <property type="entry name" value="ABC3_permease_C"/>
</dbReference>
<evidence type="ECO:0000313" key="11">
    <source>
        <dbReference type="Proteomes" id="UP000005306"/>
    </source>
</evidence>
<sequence>MISALEKEITLRYLKTRKKDGFLNIISIFSFIGISLGVAVLIIVMSVMNGFRSELINKIVGFNAHVTVKPYETSINLEKLNSENLKLISKELILSNSGEAIVISKNYTKGLILRGYSRENFLKLDVVKKGNLIGKSNQLTKNSISIGKELSFNLDLSVGDKVSIMSPVGIETIIGSLPRQETFIIRSIFDSGLADFDANIAFINLETLENFFSFKKEDRNLEIYLNKPSNIEEAKNKIQEIFKNEFVYSWADMNSSLFSALKVERNVMFIILSLIIIVAAFNIISGLTILVKNKTRDIAILKSIGVMNKSIVKIFFLVGVIIGTTATLFGIFLGVIFSLYIENLREFLSNTFNISLFPEEIYFLSTMPSEINPTSIFIISLCSIFITIIVSIFPAIKASKLDPVKGLKYE</sequence>
<dbReference type="GO" id="GO:0098797">
    <property type="term" value="C:plasma membrane protein complex"/>
    <property type="evidence" value="ECO:0007669"/>
    <property type="project" value="TreeGrafter"/>
</dbReference>
<dbReference type="RefSeq" id="WP_006997017.1">
    <property type="nucleotide sequence ID" value="NZ_CH724130.1"/>
</dbReference>
<reference evidence="10 11" key="1">
    <citation type="submission" date="2006-04" db="EMBL/GenBank/DDBJ databases">
        <authorList>
            <person name="Giovannoni S.J."/>
            <person name="Cho J.-C."/>
            <person name="Ferriera S."/>
            <person name="Johnson J."/>
            <person name="Kravitz S."/>
            <person name="Halpern A."/>
            <person name="Remington K."/>
            <person name="Beeson K."/>
            <person name="Tran B."/>
            <person name="Rogers Y.-H."/>
            <person name="Friedman R."/>
            <person name="Venter J.C."/>
        </authorList>
    </citation>
    <scope>NUCLEOTIDE SEQUENCE [LARGE SCALE GENOMIC DNA]</scope>
    <source>
        <strain evidence="10 11">HTCC1002</strain>
    </source>
</reference>
<dbReference type="InterPro" id="IPR051447">
    <property type="entry name" value="Lipoprotein-release_system"/>
</dbReference>
<protein>
    <submittedName>
        <fullName evidence="10">ABC transporter</fullName>
    </submittedName>
</protein>
<evidence type="ECO:0000313" key="10">
    <source>
        <dbReference type="EMBL" id="EAS84430.1"/>
    </source>
</evidence>
<feature type="transmembrane region" description="Helical" evidence="7">
    <location>
        <begin position="267"/>
        <end position="291"/>
    </location>
</feature>
<dbReference type="GO" id="GO:0044874">
    <property type="term" value="P:lipoprotein localization to outer membrane"/>
    <property type="evidence" value="ECO:0007669"/>
    <property type="project" value="TreeGrafter"/>
</dbReference>
<comment type="similarity">
    <text evidence="2">Belongs to the ABC-4 integral membrane protein family. LolC/E subfamily.</text>
</comment>
<comment type="subcellular location">
    <subcellularLocation>
        <location evidence="1">Cell membrane</location>
        <topology evidence="1">Multi-pass membrane protein</topology>
    </subcellularLocation>
</comment>
<organism evidence="10 11">
    <name type="scientific">Pelagibacter ubique (strain HTCC1002)</name>
    <dbReference type="NCBI Taxonomy" id="314261"/>
    <lineage>
        <taxon>Bacteria</taxon>
        <taxon>Pseudomonadati</taxon>
        <taxon>Pseudomonadota</taxon>
        <taxon>Alphaproteobacteria</taxon>
        <taxon>Candidatus Pelagibacterales</taxon>
        <taxon>Candidatus Pelagibacteraceae</taxon>
        <taxon>Candidatus Pelagibacter</taxon>
    </lineage>
</organism>
<evidence type="ECO:0000256" key="1">
    <source>
        <dbReference type="ARBA" id="ARBA00004651"/>
    </source>
</evidence>
<dbReference type="Pfam" id="PF12704">
    <property type="entry name" value="MacB_PCD"/>
    <property type="match status" value="1"/>
</dbReference>
<evidence type="ECO:0000256" key="6">
    <source>
        <dbReference type="ARBA" id="ARBA00023136"/>
    </source>
</evidence>
<dbReference type="PANTHER" id="PTHR30489">
    <property type="entry name" value="LIPOPROTEIN-RELEASING SYSTEM TRANSMEMBRANE PROTEIN LOLE"/>
    <property type="match status" value="1"/>
</dbReference>
<evidence type="ECO:0000256" key="2">
    <source>
        <dbReference type="ARBA" id="ARBA00005236"/>
    </source>
</evidence>
<evidence type="ECO:0000259" key="9">
    <source>
        <dbReference type="Pfam" id="PF12704"/>
    </source>
</evidence>
<feature type="transmembrane region" description="Helical" evidence="7">
    <location>
        <begin position="21"/>
        <end position="48"/>
    </location>
</feature>
<gene>
    <name evidence="10" type="ORF">PU1002_01896</name>
</gene>
<comment type="caution">
    <text evidence="10">The sequence shown here is derived from an EMBL/GenBank/DDBJ whole genome shotgun (WGS) entry which is preliminary data.</text>
</comment>